<reference evidence="3" key="1">
    <citation type="submission" date="2023-02" db="EMBL/GenBank/DDBJ databases">
        <title>Genome of toxic invasive species Heracleum sosnowskyi carries increased number of genes despite the absence of recent whole-genome duplications.</title>
        <authorList>
            <person name="Schelkunov M."/>
            <person name="Shtratnikova V."/>
            <person name="Makarenko M."/>
            <person name="Klepikova A."/>
            <person name="Omelchenko D."/>
            <person name="Novikova G."/>
            <person name="Obukhova E."/>
            <person name="Bogdanov V."/>
            <person name="Penin A."/>
            <person name="Logacheva M."/>
        </authorList>
    </citation>
    <scope>NUCLEOTIDE SEQUENCE</scope>
    <source>
        <strain evidence="3">Hsosn_3</strain>
        <tissue evidence="3">Leaf</tissue>
    </source>
</reference>
<evidence type="ECO:0000259" key="1">
    <source>
        <dbReference type="Pfam" id="PF03478"/>
    </source>
</evidence>
<dbReference type="Pfam" id="PF12937">
    <property type="entry name" value="F-box-like"/>
    <property type="match status" value="1"/>
</dbReference>
<dbReference type="InterPro" id="IPR001810">
    <property type="entry name" value="F-box_dom"/>
</dbReference>
<proteinExistence type="predicted"/>
<dbReference type="Gene3D" id="1.20.1280.50">
    <property type="match status" value="1"/>
</dbReference>
<dbReference type="AlphaFoldDB" id="A0AAD8HYR4"/>
<gene>
    <name evidence="3" type="ORF">POM88_031477</name>
</gene>
<dbReference type="InterPro" id="IPR036047">
    <property type="entry name" value="F-box-like_dom_sf"/>
</dbReference>
<evidence type="ECO:0000313" key="4">
    <source>
        <dbReference type="Proteomes" id="UP001237642"/>
    </source>
</evidence>
<reference evidence="3" key="2">
    <citation type="submission" date="2023-05" db="EMBL/GenBank/DDBJ databases">
        <authorList>
            <person name="Schelkunov M.I."/>
        </authorList>
    </citation>
    <scope>NUCLEOTIDE SEQUENCE</scope>
    <source>
        <strain evidence="3">Hsosn_3</strain>
        <tissue evidence="3">Leaf</tissue>
    </source>
</reference>
<sequence>MNCLETKVNELKVDVSFNPKQRNTSCVINRRVSWADMPADILFIVFGLLRDINNLSFLDLYQCLAVCHSWRSVAKQIWRNHILPTTPWLLHKETKVYEILFNTNPYKWHKHLRLETNDNASCFSLNLDSYRMKIYASYDGWLLLGTSLIQPFLYNPVTKVLLQLPQLPRDSGLHSHMKFVSSRSTPTDPNCIICLKFSKKRDFINCYGTTLAFCRPVSSSSWVILEELVEDIVFCGGQFYAIATSGALFVYNDNIINGNTVPYTSWTWTKMKIGGEICGIDSRSMIDVRFFFYLVESKTGDLLLIKRIFERNCTTKSFCIFKLKNWSDTIYGHYNYYWDEISRLPEKEALLLGWNDCISISIDEHNTYKSDCIYFYDEDIGGKLTVYGMYNLRRHSILKKSSSTGGSVQTFDMMFIDS</sequence>
<keyword evidence="4" id="KW-1185">Reference proteome</keyword>
<comment type="caution">
    <text evidence="3">The sequence shown here is derived from an EMBL/GenBank/DDBJ whole genome shotgun (WGS) entry which is preliminary data.</text>
</comment>
<dbReference type="InterPro" id="IPR005174">
    <property type="entry name" value="KIB1-4_b-propeller"/>
</dbReference>
<organism evidence="3 4">
    <name type="scientific">Heracleum sosnowskyi</name>
    <dbReference type="NCBI Taxonomy" id="360622"/>
    <lineage>
        <taxon>Eukaryota</taxon>
        <taxon>Viridiplantae</taxon>
        <taxon>Streptophyta</taxon>
        <taxon>Embryophyta</taxon>
        <taxon>Tracheophyta</taxon>
        <taxon>Spermatophyta</taxon>
        <taxon>Magnoliopsida</taxon>
        <taxon>eudicotyledons</taxon>
        <taxon>Gunneridae</taxon>
        <taxon>Pentapetalae</taxon>
        <taxon>asterids</taxon>
        <taxon>campanulids</taxon>
        <taxon>Apiales</taxon>
        <taxon>Apiaceae</taxon>
        <taxon>Apioideae</taxon>
        <taxon>apioid superclade</taxon>
        <taxon>Tordylieae</taxon>
        <taxon>Tordyliinae</taxon>
        <taxon>Heracleum</taxon>
    </lineage>
</organism>
<protein>
    <submittedName>
        <fullName evidence="3">DUF295 domain-containing protein</fullName>
    </submittedName>
</protein>
<evidence type="ECO:0000313" key="3">
    <source>
        <dbReference type="EMBL" id="KAK1375284.1"/>
    </source>
</evidence>
<evidence type="ECO:0000259" key="2">
    <source>
        <dbReference type="Pfam" id="PF12937"/>
    </source>
</evidence>
<dbReference type="SUPFAM" id="SSF81383">
    <property type="entry name" value="F-box domain"/>
    <property type="match status" value="1"/>
</dbReference>
<feature type="domain" description="F-box" evidence="2">
    <location>
        <begin position="34"/>
        <end position="81"/>
    </location>
</feature>
<dbReference type="Pfam" id="PF03478">
    <property type="entry name" value="Beta-prop_KIB1-4"/>
    <property type="match status" value="1"/>
</dbReference>
<dbReference type="Proteomes" id="UP001237642">
    <property type="component" value="Unassembled WGS sequence"/>
</dbReference>
<dbReference type="PANTHER" id="PTHR33110">
    <property type="entry name" value="F-BOX/KELCH-REPEAT PROTEIN-RELATED"/>
    <property type="match status" value="1"/>
</dbReference>
<dbReference type="EMBL" id="JAUIZM010000007">
    <property type="protein sequence ID" value="KAK1375284.1"/>
    <property type="molecule type" value="Genomic_DNA"/>
</dbReference>
<name>A0AAD8HYR4_9APIA</name>
<feature type="domain" description="KIB1-4 beta-propeller" evidence="1">
    <location>
        <begin position="124"/>
        <end position="387"/>
    </location>
</feature>
<accession>A0AAD8HYR4</accession>